<keyword evidence="2" id="KW-0812">Transmembrane</keyword>
<keyword evidence="3" id="KW-1185">Reference proteome</keyword>
<dbReference type="AlphaFoldDB" id="A0A2C6KLX5"/>
<protein>
    <submittedName>
        <fullName evidence="2">Transmembrane protein</fullName>
    </submittedName>
</protein>
<dbReference type="RefSeq" id="XP_067919107.1">
    <property type="nucleotide sequence ID" value="XM_068068918.1"/>
</dbReference>
<dbReference type="GeneID" id="94432129"/>
<accession>A0A2C6KLX5</accession>
<dbReference type="VEuPathDB" id="ToxoDB:CSUI_008793"/>
<organism evidence="2 3">
    <name type="scientific">Cystoisospora suis</name>
    <dbReference type="NCBI Taxonomy" id="483139"/>
    <lineage>
        <taxon>Eukaryota</taxon>
        <taxon>Sar</taxon>
        <taxon>Alveolata</taxon>
        <taxon>Apicomplexa</taxon>
        <taxon>Conoidasida</taxon>
        <taxon>Coccidia</taxon>
        <taxon>Eucoccidiorida</taxon>
        <taxon>Eimeriorina</taxon>
        <taxon>Sarcocystidae</taxon>
        <taxon>Cystoisospora</taxon>
    </lineage>
</organism>
<keyword evidence="2" id="KW-0472">Membrane</keyword>
<name>A0A2C6KLX5_9APIC</name>
<sequence length="106" mass="11801">EVQQLAKGATVDLVELQNQIGDVQIFEALKVRRQGKSRRWKFFIPEGSAGGGDKKSLRWLLLTLNQILVLDPYHSESEHGDTEVSVGGRNSLLHSGSSLEEEKESK</sequence>
<gene>
    <name evidence="2" type="ORF">CSUI_008793</name>
</gene>
<comment type="caution">
    <text evidence="2">The sequence shown here is derived from an EMBL/GenBank/DDBJ whole genome shotgun (WGS) entry which is preliminary data.</text>
</comment>
<evidence type="ECO:0000313" key="2">
    <source>
        <dbReference type="EMBL" id="PHJ17386.1"/>
    </source>
</evidence>
<evidence type="ECO:0000313" key="3">
    <source>
        <dbReference type="Proteomes" id="UP000221165"/>
    </source>
</evidence>
<feature type="non-terminal residue" evidence="2">
    <location>
        <position position="1"/>
    </location>
</feature>
<dbReference type="Proteomes" id="UP000221165">
    <property type="component" value="Unassembled WGS sequence"/>
</dbReference>
<dbReference type="EMBL" id="MIGC01005027">
    <property type="protein sequence ID" value="PHJ17386.1"/>
    <property type="molecule type" value="Genomic_DNA"/>
</dbReference>
<evidence type="ECO:0000256" key="1">
    <source>
        <dbReference type="SAM" id="MobiDB-lite"/>
    </source>
</evidence>
<dbReference type="OrthoDB" id="332556at2759"/>
<feature type="region of interest" description="Disordered" evidence="1">
    <location>
        <begin position="77"/>
        <end position="106"/>
    </location>
</feature>
<feature type="non-terminal residue" evidence="2">
    <location>
        <position position="106"/>
    </location>
</feature>
<reference evidence="2 3" key="1">
    <citation type="journal article" date="2017" name="Int. J. Parasitol.">
        <title>The genome of the protozoan parasite Cystoisospora suis and a reverse vaccinology approach to identify vaccine candidates.</title>
        <authorList>
            <person name="Palmieri N."/>
            <person name="Shrestha A."/>
            <person name="Ruttkowski B."/>
            <person name="Beck T."/>
            <person name="Vogl C."/>
            <person name="Tomley F."/>
            <person name="Blake D.P."/>
            <person name="Joachim A."/>
        </authorList>
    </citation>
    <scope>NUCLEOTIDE SEQUENCE [LARGE SCALE GENOMIC DNA]</scope>
    <source>
        <strain evidence="2 3">Wien I</strain>
    </source>
</reference>
<proteinExistence type="predicted"/>